<dbReference type="Proteomes" id="UP000198211">
    <property type="component" value="Unassembled WGS sequence"/>
</dbReference>
<gene>
    <name evidence="4" type="ORF">PHMEG_0002810</name>
</gene>
<evidence type="ECO:0000256" key="1">
    <source>
        <dbReference type="ARBA" id="ARBA00024336"/>
    </source>
</evidence>
<evidence type="ECO:0000256" key="2">
    <source>
        <dbReference type="SAM" id="MobiDB-lite"/>
    </source>
</evidence>
<dbReference type="EMBL" id="NBNE01000132">
    <property type="protein sequence ID" value="OWZ22494.1"/>
    <property type="molecule type" value="Genomic_DNA"/>
</dbReference>
<reference evidence="5" key="1">
    <citation type="submission" date="2017-03" db="EMBL/GenBank/DDBJ databases">
        <title>Phytopthora megakarya and P. palmivora, two closely related causual agents of cacao black pod achieved similar genome size and gene model numbers by different mechanisms.</title>
        <authorList>
            <person name="Ali S."/>
            <person name="Shao J."/>
            <person name="Larry D.J."/>
            <person name="Kronmiller B."/>
            <person name="Shen D."/>
            <person name="Strem M.D."/>
            <person name="Melnick R.L."/>
            <person name="Guiltinan M.J."/>
            <person name="Tyler B.M."/>
            <person name="Meinhardt L.W."/>
            <person name="Bailey B.A."/>
        </authorList>
    </citation>
    <scope>NUCLEOTIDE SEQUENCE [LARGE SCALE GENOMIC DNA]</scope>
    <source>
        <strain evidence="5">zdho120</strain>
    </source>
</reference>
<dbReference type="InterPro" id="IPR045669">
    <property type="entry name" value="FHIP_C"/>
</dbReference>
<feature type="region of interest" description="Disordered" evidence="2">
    <location>
        <begin position="106"/>
        <end position="130"/>
    </location>
</feature>
<protein>
    <recommendedName>
        <fullName evidence="3">FHF complex subunit HOOK-interacting protein C-terminal domain-containing protein</fullName>
    </recommendedName>
</protein>
<dbReference type="Pfam" id="PF19314">
    <property type="entry name" value="DUF5917"/>
    <property type="match status" value="1"/>
</dbReference>
<accession>A0A225WXJ3</accession>
<dbReference type="AlphaFoldDB" id="A0A225WXJ3"/>
<evidence type="ECO:0000259" key="3">
    <source>
        <dbReference type="Pfam" id="PF19314"/>
    </source>
</evidence>
<dbReference type="PANTHER" id="PTHR21705:SF11">
    <property type="entry name" value="FHIP FAMILY PROTEIN CG3558"/>
    <property type="match status" value="1"/>
</dbReference>
<evidence type="ECO:0000313" key="4">
    <source>
        <dbReference type="EMBL" id="OWZ22494.1"/>
    </source>
</evidence>
<proteinExistence type="inferred from homology"/>
<feature type="compositionally biased region" description="Polar residues" evidence="2">
    <location>
        <begin position="117"/>
        <end position="130"/>
    </location>
</feature>
<organism evidence="4 5">
    <name type="scientific">Phytophthora megakarya</name>
    <dbReference type="NCBI Taxonomy" id="4795"/>
    <lineage>
        <taxon>Eukaryota</taxon>
        <taxon>Sar</taxon>
        <taxon>Stramenopiles</taxon>
        <taxon>Oomycota</taxon>
        <taxon>Peronosporomycetes</taxon>
        <taxon>Peronosporales</taxon>
        <taxon>Peronosporaceae</taxon>
        <taxon>Phytophthora</taxon>
    </lineage>
</organism>
<name>A0A225WXJ3_9STRA</name>
<sequence>MSWLRSKLRQVAARASDALAQAADMVAPTLYESRVDEFHHRWTTVARFLESVLSRDLEPAEQRRLLLESHTRDSLLKLVLLIYEEENNSDRWEMVMARPKAAEDAVNAEVRTRARSRAQSQTPLSPPQQEHASHECLEYLLEKQIIPHLCEVGRRDQPCGIMSLAMQFVGALLSRVSYPILPTREVHVSVVALIQAAARKEVEDPTVRKYLISLLNILWKKLRGDPVQTEFFFLHADRLMVRTTDMNPEAGEADPFLHLHNHHTQSEVPELILFTGLLPHMYAMGKIGEKCREALVIAAAVHDKALCRFVLQLTPFCHYAVNGVISAFDALPKTLASTAKTPAAAVSPADPDASMDVELSFLAVRLRFCCTLAMVARYELEEVNEVTGDLQRRSIADELLRTEFPCCASAVLLHTRYGGTLEEVNEVTGDLQRRSIADELLDQFRTRFLEGPLLEGLLHTSEAAACAATLYARIILEELTACGRDTRANPLLFIYLQFLLERANGAASTKAITVIAEDGSSTSVEPETQAEEPSVAQQLPSELLRHMDSLSSSLCIATIDLFTSVLELQDEYADSVLLGAVNKAESDANSENESSPRKRRPSSSLVSPGAPTNGAIWFASRFPDSSVASNVHLWKIRAFAGPEEPAEVIPAADDQEDQVLSLLSYIADAEYAACQRGPEELDDSDEDDADLQDDAAELPTATAEEIGGSSPPAPAAAGALSPSRGSSTRTAATRNSMKPLRDVYLSISLPSFSPAEPAGLRQRSQSQFLQRLTVGSDEGTMPLFLRIVLSRVERLLENSFQENLALSGLIYSLAQKARCSTVMFDLDETLPAGQSLRSILEEVYADALRRLNRLPNGATQLQELRKKLVDEDNDAALNDHEAETRLLCGYVVLDEVLKELCSLLFARERVKTLPLKPEGYYLEPKRVGSPTVTMQRERALSSETLFSDEGSQIDAASPRKQGSIGKEFEALLAEAQSSMDDLLVGAGEDTTPALEAELETQIV</sequence>
<comment type="similarity">
    <text evidence="1">Belongs to the FHIP family.</text>
</comment>
<dbReference type="OrthoDB" id="5350595at2759"/>
<feature type="region of interest" description="Disordered" evidence="2">
    <location>
        <begin position="703"/>
        <end position="735"/>
    </location>
</feature>
<evidence type="ECO:0000313" key="5">
    <source>
        <dbReference type="Proteomes" id="UP000198211"/>
    </source>
</evidence>
<feature type="compositionally biased region" description="Low complexity" evidence="2">
    <location>
        <begin position="707"/>
        <end position="727"/>
    </location>
</feature>
<dbReference type="Pfam" id="PF10257">
    <property type="entry name" value="RAI16-like"/>
    <property type="match status" value="1"/>
</dbReference>
<comment type="caution">
    <text evidence="4">The sequence shown here is derived from an EMBL/GenBank/DDBJ whole genome shotgun (WGS) entry which is preliminary data.</text>
</comment>
<dbReference type="PANTHER" id="PTHR21705">
    <property type="entry name" value="RAI16 PROTEIN-RELATED"/>
    <property type="match status" value="1"/>
</dbReference>
<dbReference type="STRING" id="4795.A0A225WXJ3"/>
<feature type="region of interest" description="Disordered" evidence="2">
    <location>
        <begin position="584"/>
        <end position="608"/>
    </location>
</feature>
<feature type="domain" description="FHF complex subunit HOOK-interacting protein C-terminal" evidence="3">
    <location>
        <begin position="783"/>
        <end position="870"/>
    </location>
</feature>
<keyword evidence="5" id="KW-1185">Reference proteome</keyword>
<dbReference type="InterPro" id="IPR019384">
    <property type="entry name" value="FHIP"/>
</dbReference>